<protein>
    <submittedName>
        <fullName evidence="3">Amidohydrolase</fullName>
    </submittedName>
</protein>
<dbReference type="EMBL" id="JQEC01000002">
    <property type="protein sequence ID" value="KGJ97412.1"/>
    <property type="molecule type" value="Genomic_DNA"/>
</dbReference>
<keyword evidence="1" id="KW-0732">Signal</keyword>
<dbReference type="PATRIC" id="fig|28229.3.peg.154"/>
<reference evidence="3 4" key="1">
    <citation type="submission" date="2014-08" db="EMBL/GenBank/DDBJ databases">
        <title>Genomic and Phenotypic Diversity of Colwellia psychrerythraea strains from Disparate Marine Basins.</title>
        <authorList>
            <person name="Techtmann S.M."/>
            <person name="Stelling S.C."/>
            <person name="Utturkar S.M."/>
            <person name="Alshibli N."/>
            <person name="Harris A."/>
            <person name="Brown S.D."/>
            <person name="Hazen T.C."/>
        </authorList>
    </citation>
    <scope>NUCLEOTIDE SEQUENCE [LARGE SCALE GENOMIC DNA]</scope>
    <source>
        <strain evidence="3 4">GAB14E</strain>
    </source>
</reference>
<feature type="chain" id="PRO_5001957667" evidence="1">
    <location>
        <begin position="32"/>
        <end position="470"/>
    </location>
</feature>
<accession>A0A099L5E7</accession>
<evidence type="ECO:0000313" key="4">
    <source>
        <dbReference type="Proteomes" id="UP000029868"/>
    </source>
</evidence>
<dbReference type="InterPro" id="IPR051781">
    <property type="entry name" value="Metallo-dep_Hydrolase"/>
</dbReference>
<feature type="signal peptide" evidence="1">
    <location>
        <begin position="1"/>
        <end position="31"/>
    </location>
</feature>
<dbReference type="Gene3D" id="2.30.40.10">
    <property type="entry name" value="Urease, subunit C, domain 1"/>
    <property type="match status" value="1"/>
</dbReference>
<dbReference type="CDD" id="cd01299">
    <property type="entry name" value="Met_dep_hydrolase_A"/>
    <property type="match status" value="1"/>
</dbReference>
<dbReference type="InterPro" id="IPR011059">
    <property type="entry name" value="Metal-dep_hydrolase_composite"/>
</dbReference>
<dbReference type="SUPFAM" id="SSF51556">
    <property type="entry name" value="Metallo-dependent hydrolases"/>
    <property type="match status" value="1"/>
</dbReference>
<name>A0A099L5E7_COLPS</name>
<gene>
    <name evidence="3" type="ORF">GAB14E_1001</name>
</gene>
<evidence type="ECO:0000256" key="1">
    <source>
        <dbReference type="SAM" id="SignalP"/>
    </source>
</evidence>
<dbReference type="OrthoDB" id="9776455at2"/>
<dbReference type="SUPFAM" id="SSF51338">
    <property type="entry name" value="Composite domain of metallo-dependent hydrolases"/>
    <property type="match status" value="1"/>
</dbReference>
<dbReference type="InterPro" id="IPR057744">
    <property type="entry name" value="OTAase-like"/>
</dbReference>
<keyword evidence="3" id="KW-0378">Hydrolase</keyword>
<feature type="domain" description="Amidohydrolase-related" evidence="2">
    <location>
        <begin position="85"/>
        <end position="437"/>
    </location>
</feature>
<proteinExistence type="predicted"/>
<dbReference type="RefSeq" id="WP_052093355.1">
    <property type="nucleotide sequence ID" value="NZ_JQEC01000002.1"/>
</dbReference>
<dbReference type="Proteomes" id="UP000029868">
    <property type="component" value="Unassembled WGS sequence"/>
</dbReference>
<comment type="caution">
    <text evidence="3">The sequence shown here is derived from an EMBL/GenBank/DDBJ whole genome shotgun (WGS) entry which is preliminary data.</text>
</comment>
<dbReference type="PANTHER" id="PTHR43135:SF3">
    <property type="entry name" value="ALPHA-D-RIBOSE 1-METHYLPHOSPHONATE 5-TRIPHOSPHATE DIPHOSPHATASE"/>
    <property type="match status" value="1"/>
</dbReference>
<dbReference type="PANTHER" id="PTHR43135">
    <property type="entry name" value="ALPHA-D-RIBOSE 1-METHYLPHOSPHONATE 5-TRIPHOSPHATE DIPHOSPHATASE"/>
    <property type="match status" value="1"/>
</dbReference>
<dbReference type="InterPro" id="IPR006680">
    <property type="entry name" value="Amidohydro-rel"/>
</dbReference>
<sequence>MKLTNTLISKAISKVVITAAIAVSLTSAAFAAEQTLIKNVKIWDGTSKNLSKTQDVLIEGELIKSIGTGLKVAADVEVIDGGGRTLMPGLIEGHGHLQMNGTSLADIENNRNWEELAVRSAAKAKMALMSGFTSWRDAGGMGAGLKKSIDSGVTDGPRIYPAGAFLGPTGSHADFRNFTTPNETFNGPQSSGARHGMTVTADGVDAIKAAARQNFMQGATQIKIMSSGGVASAFDPWQLDAYSAEEIRAAVEVADAYGSYVMSHAYSKKSIMRCLENGVKTIEHGFMFDEDIAKLMVEKGAYMTTNMHAFSPYLGDIEAIKSSPAASRKAESAVKAFTHYIDNVKKYQPKLAFNADCVGFGDSCLKQTDHEIYLSAKFFGNHFALKSLTSVPGEMVALSGNTLNPYFKGPLGVVKAGAYADVLLVDGNPLKDITVIGGNKKWFDAKSRKADGIKAMRLIMKGGVVYKNTL</sequence>
<evidence type="ECO:0000313" key="3">
    <source>
        <dbReference type="EMBL" id="KGJ97412.1"/>
    </source>
</evidence>
<dbReference type="InterPro" id="IPR032466">
    <property type="entry name" value="Metal_Hydrolase"/>
</dbReference>
<organism evidence="3 4">
    <name type="scientific">Colwellia psychrerythraea</name>
    <name type="common">Vibrio psychroerythus</name>
    <dbReference type="NCBI Taxonomy" id="28229"/>
    <lineage>
        <taxon>Bacteria</taxon>
        <taxon>Pseudomonadati</taxon>
        <taxon>Pseudomonadota</taxon>
        <taxon>Gammaproteobacteria</taxon>
        <taxon>Alteromonadales</taxon>
        <taxon>Colwelliaceae</taxon>
        <taxon>Colwellia</taxon>
    </lineage>
</organism>
<dbReference type="Gene3D" id="3.20.20.140">
    <property type="entry name" value="Metal-dependent hydrolases"/>
    <property type="match status" value="1"/>
</dbReference>
<dbReference type="Pfam" id="PF01979">
    <property type="entry name" value="Amidohydro_1"/>
    <property type="match status" value="1"/>
</dbReference>
<dbReference type="GO" id="GO:0016810">
    <property type="term" value="F:hydrolase activity, acting on carbon-nitrogen (but not peptide) bonds"/>
    <property type="evidence" value="ECO:0007669"/>
    <property type="project" value="InterPro"/>
</dbReference>
<evidence type="ECO:0000259" key="2">
    <source>
        <dbReference type="Pfam" id="PF01979"/>
    </source>
</evidence>
<dbReference type="AlphaFoldDB" id="A0A099L5E7"/>